<dbReference type="STRING" id="1618574.UT24_C0030G0021"/>
<organism evidence="1 2">
    <name type="scientific">Candidatus Woesebacteria bacterium GW2011_GWB1_39_12</name>
    <dbReference type="NCBI Taxonomy" id="1618574"/>
    <lineage>
        <taxon>Bacteria</taxon>
        <taxon>Candidatus Woeseibacteriota</taxon>
    </lineage>
</organism>
<comment type="caution">
    <text evidence="1">The sequence shown here is derived from an EMBL/GenBank/DDBJ whole genome shotgun (WGS) entry which is preliminary data.</text>
</comment>
<dbReference type="AlphaFoldDB" id="A0A0G0M445"/>
<proteinExistence type="predicted"/>
<dbReference type="Proteomes" id="UP000033881">
    <property type="component" value="Unassembled WGS sequence"/>
</dbReference>
<evidence type="ECO:0000313" key="2">
    <source>
        <dbReference type="Proteomes" id="UP000033881"/>
    </source>
</evidence>
<reference evidence="1 2" key="1">
    <citation type="journal article" date="2015" name="Nature">
        <title>rRNA introns, odd ribosomes, and small enigmatic genomes across a large radiation of phyla.</title>
        <authorList>
            <person name="Brown C.T."/>
            <person name="Hug L.A."/>
            <person name="Thomas B.C."/>
            <person name="Sharon I."/>
            <person name="Castelle C.J."/>
            <person name="Singh A."/>
            <person name="Wilkins M.J."/>
            <person name="Williams K.H."/>
            <person name="Banfield J.F."/>
        </authorList>
    </citation>
    <scope>NUCLEOTIDE SEQUENCE [LARGE SCALE GENOMIC DNA]</scope>
</reference>
<protein>
    <submittedName>
        <fullName evidence="1">Uncharacterized protein</fullName>
    </submittedName>
</protein>
<sequence>MCNCSNFISKQDIVYVPVFEGLVAYCAFCRKSFTRVDEEIVVLPEWNSGRIDLMADFISPPRWMESIKGSWRASRCGFSDVVMQTHNDGTNMDKRITWESDFVPYPLIYKWQQIPRDIDSIFYWHTHCQESFRITKET</sequence>
<evidence type="ECO:0000313" key="1">
    <source>
        <dbReference type="EMBL" id="KKQ98943.1"/>
    </source>
</evidence>
<accession>A0A0G0M445</accession>
<dbReference type="EMBL" id="LBWB01000030">
    <property type="protein sequence ID" value="KKQ98943.1"/>
    <property type="molecule type" value="Genomic_DNA"/>
</dbReference>
<name>A0A0G0M445_9BACT</name>
<gene>
    <name evidence="1" type="ORF">UT24_C0030G0021</name>
</gene>